<dbReference type="InterPro" id="IPR036388">
    <property type="entry name" value="WH-like_DNA-bd_sf"/>
</dbReference>
<reference evidence="1 2" key="1">
    <citation type="submission" date="2014-02" db="EMBL/GenBank/DDBJ databases">
        <title>Expanding our view of genomic diversity in Candidatus Accumulibacter clades.</title>
        <authorList>
            <person name="Skennerton C.T."/>
            <person name="Barr J.J."/>
            <person name="Slater F.R."/>
            <person name="Bond P.L."/>
            <person name="Tyson G.W."/>
        </authorList>
    </citation>
    <scope>NUCLEOTIDE SEQUENCE [LARGE SCALE GENOMIC DNA]</scope>
    <source>
        <strain evidence="2">BA-91</strain>
    </source>
</reference>
<dbReference type="Proteomes" id="UP000020077">
    <property type="component" value="Unassembled WGS sequence"/>
</dbReference>
<sequence length="112" mass="12579">MDQRHERYRQAEQIILAHLARHPSAVSTRTLAQEMGWSWRIVARALLRLAAAGSVQRIERITHDSRCRRRVHTTYRAVPVVPLAGAFPAWLVPHVFPVAGARLVQGRAMAGA</sequence>
<dbReference type="AlphaFoldDB" id="A0A080LT57"/>
<gene>
    <name evidence="1" type="ORF">AW09_004108</name>
</gene>
<dbReference type="EMBL" id="JDVG02000649">
    <property type="protein sequence ID" value="KFB70770.1"/>
    <property type="molecule type" value="Genomic_DNA"/>
</dbReference>
<proteinExistence type="predicted"/>
<organism evidence="1 2">
    <name type="scientific">Candidatus Accumulibacter phosphatis</name>
    <dbReference type="NCBI Taxonomy" id="327160"/>
    <lineage>
        <taxon>Bacteria</taxon>
        <taxon>Pseudomonadati</taxon>
        <taxon>Pseudomonadota</taxon>
        <taxon>Betaproteobacteria</taxon>
        <taxon>Candidatus Accumulibacter</taxon>
    </lineage>
</organism>
<protein>
    <submittedName>
        <fullName evidence="1">Uncharacterized protein</fullName>
    </submittedName>
</protein>
<evidence type="ECO:0000313" key="2">
    <source>
        <dbReference type="Proteomes" id="UP000020077"/>
    </source>
</evidence>
<name>A0A080LT57_9PROT</name>
<dbReference type="Gene3D" id="1.10.10.10">
    <property type="entry name" value="Winged helix-like DNA-binding domain superfamily/Winged helix DNA-binding domain"/>
    <property type="match status" value="1"/>
</dbReference>
<comment type="caution">
    <text evidence="1">The sequence shown here is derived from an EMBL/GenBank/DDBJ whole genome shotgun (WGS) entry which is preliminary data.</text>
</comment>
<dbReference type="SUPFAM" id="SSF46785">
    <property type="entry name" value="Winged helix' DNA-binding domain"/>
    <property type="match status" value="1"/>
</dbReference>
<evidence type="ECO:0000313" key="1">
    <source>
        <dbReference type="EMBL" id="KFB70770.1"/>
    </source>
</evidence>
<accession>A0A080LT57</accession>
<dbReference type="InterPro" id="IPR036390">
    <property type="entry name" value="WH_DNA-bd_sf"/>
</dbReference>